<dbReference type="EMBL" id="VSRR010003493">
    <property type="protein sequence ID" value="MPC36345.1"/>
    <property type="molecule type" value="Genomic_DNA"/>
</dbReference>
<protein>
    <submittedName>
        <fullName evidence="1">Uncharacterized protein</fullName>
    </submittedName>
</protein>
<name>A0A5B7ESF5_PORTR</name>
<organism evidence="1 2">
    <name type="scientific">Portunus trituberculatus</name>
    <name type="common">Swimming crab</name>
    <name type="synonym">Neptunus trituberculatus</name>
    <dbReference type="NCBI Taxonomy" id="210409"/>
    <lineage>
        <taxon>Eukaryota</taxon>
        <taxon>Metazoa</taxon>
        <taxon>Ecdysozoa</taxon>
        <taxon>Arthropoda</taxon>
        <taxon>Crustacea</taxon>
        <taxon>Multicrustacea</taxon>
        <taxon>Malacostraca</taxon>
        <taxon>Eumalacostraca</taxon>
        <taxon>Eucarida</taxon>
        <taxon>Decapoda</taxon>
        <taxon>Pleocyemata</taxon>
        <taxon>Brachyura</taxon>
        <taxon>Eubrachyura</taxon>
        <taxon>Portunoidea</taxon>
        <taxon>Portunidae</taxon>
        <taxon>Portuninae</taxon>
        <taxon>Portunus</taxon>
    </lineage>
</organism>
<comment type="caution">
    <text evidence="1">The sequence shown here is derived from an EMBL/GenBank/DDBJ whole genome shotgun (WGS) entry which is preliminary data.</text>
</comment>
<dbReference type="Proteomes" id="UP000324222">
    <property type="component" value="Unassembled WGS sequence"/>
</dbReference>
<keyword evidence="2" id="KW-1185">Reference proteome</keyword>
<dbReference type="AlphaFoldDB" id="A0A5B7ESF5"/>
<proteinExistence type="predicted"/>
<accession>A0A5B7ESF5</accession>
<sequence length="34" mass="3952">MGSGRRPCLGLNPMTYHLETLSFVEWFKVIYMSS</sequence>
<gene>
    <name evidence="1" type="ORF">E2C01_029800</name>
</gene>
<evidence type="ECO:0000313" key="2">
    <source>
        <dbReference type="Proteomes" id="UP000324222"/>
    </source>
</evidence>
<evidence type="ECO:0000313" key="1">
    <source>
        <dbReference type="EMBL" id="MPC36345.1"/>
    </source>
</evidence>
<reference evidence="1 2" key="1">
    <citation type="submission" date="2019-05" db="EMBL/GenBank/DDBJ databases">
        <title>Another draft genome of Portunus trituberculatus and its Hox gene families provides insights of decapod evolution.</title>
        <authorList>
            <person name="Jeong J.-H."/>
            <person name="Song I."/>
            <person name="Kim S."/>
            <person name="Choi T."/>
            <person name="Kim D."/>
            <person name="Ryu S."/>
            <person name="Kim W."/>
        </authorList>
    </citation>
    <scope>NUCLEOTIDE SEQUENCE [LARGE SCALE GENOMIC DNA]</scope>
    <source>
        <tissue evidence="1">Muscle</tissue>
    </source>
</reference>